<dbReference type="PANTHER" id="PTHR30576:SF0">
    <property type="entry name" value="UNDECAPRENYL-PHOSPHATE N-ACETYLGALACTOSAMINYL 1-PHOSPHATE TRANSFERASE-RELATED"/>
    <property type="match status" value="1"/>
</dbReference>
<evidence type="ECO:0000256" key="6">
    <source>
        <dbReference type="ARBA" id="ARBA00023136"/>
    </source>
</evidence>
<keyword evidence="3" id="KW-0808">Transferase</keyword>
<dbReference type="PANTHER" id="PTHR30576">
    <property type="entry name" value="COLANIC BIOSYNTHESIS UDP-GLUCOSE LIPID CARRIER TRANSFERASE"/>
    <property type="match status" value="1"/>
</dbReference>
<evidence type="ECO:0000256" key="2">
    <source>
        <dbReference type="ARBA" id="ARBA00006464"/>
    </source>
</evidence>
<dbReference type="Proteomes" id="UP000179283">
    <property type="component" value="Unassembled WGS sequence"/>
</dbReference>
<evidence type="ECO:0000259" key="8">
    <source>
        <dbReference type="Pfam" id="PF02397"/>
    </source>
</evidence>
<keyword evidence="4 7" id="KW-0812">Transmembrane</keyword>
<accession>A0A1G2U5E6</accession>
<proteinExistence type="inferred from homology"/>
<keyword evidence="5 7" id="KW-1133">Transmembrane helix</keyword>
<protein>
    <recommendedName>
        <fullName evidence="8">Bacterial sugar transferase domain-containing protein</fullName>
    </recommendedName>
</protein>
<keyword evidence="6 7" id="KW-0472">Membrane</keyword>
<dbReference type="NCBIfam" id="TIGR03025">
    <property type="entry name" value="EPS_sugtrans"/>
    <property type="match status" value="1"/>
</dbReference>
<comment type="caution">
    <text evidence="9">The sequence shown here is derived from an EMBL/GenBank/DDBJ whole genome shotgun (WGS) entry which is preliminary data.</text>
</comment>
<dbReference type="GO" id="GO:0016780">
    <property type="term" value="F:phosphotransferase activity, for other substituted phosphate groups"/>
    <property type="evidence" value="ECO:0007669"/>
    <property type="project" value="TreeGrafter"/>
</dbReference>
<reference evidence="9 10" key="1">
    <citation type="journal article" date="2016" name="Nat. Commun.">
        <title>Thousands of microbial genomes shed light on interconnected biogeochemical processes in an aquifer system.</title>
        <authorList>
            <person name="Anantharaman K."/>
            <person name="Brown C.T."/>
            <person name="Hug L.A."/>
            <person name="Sharon I."/>
            <person name="Castelle C.J."/>
            <person name="Probst A.J."/>
            <person name="Thomas B.C."/>
            <person name="Singh A."/>
            <person name="Wilkins M.J."/>
            <person name="Karaoz U."/>
            <person name="Brodie E.L."/>
            <person name="Williams K.H."/>
            <person name="Hubbard S.S."/>
            <person name="Banfield J.F."/>
        </authorList>
    </citation>
    <scope>NUCLEOTIDE SEQUENCE [LARGE SCALE GENOMIC DNA]</scope>
</reference>
<gene>
    <name evidence="9" type="ORF">A2920_00535</name>
</gene>
<comment type="subcellular location">
    <subcellularLocation>
        <location evidence="1">Membrane</location>
        <topology evidence="1">Multi-pass membrane protein</topology>
    </subcellularLocation>
</comment>
<sequence>MILSSKREPIILLLGDIVSFCVALWVTLLVRYFALPSSELWASHIVPFAILFIVWIAIFFIAGLYEKHTLILKSRLGAMILNAQILNSAIAALFFYIIPYFGITPKTTLFIHLFVSFALIQYWRLYIFPFFETKKREKALLIGSGSEMEELKAEVNNNSRYNLQFVSSVDLDSMNDIDFDGEVLPRIYSEGVHVIVADFKNEKVEPLLPKLYNLIFSKVKFIDMHKVYEDIFDRIPLSLVKYSWFLENISTSVQKSYDIGKRLMDIVLSFILGVISLVFYPFVWIAIKIEDRGALFFVQERMGQNNKIVKVVKFRSLAEHSDEGGIAKDPKPTKVGQFIRRTRIDELPQLWNVFRGDLSMIGPRPEIPALVKLYEKEIPYYNIRHLIKPGLSGWAQIYHREHPHHSADTMETKNKLSYDLYYIKNRSITLDLKVALRTLKVLLSREGI</sequence>
<dbReference type="Pfam" id="PF02397">
    <property type="entry name" value="Bac_transf"/>
    <property type="match status" value="1"/>
</dbReference>
<feature type="transmembrane region" description="Helical" evidence="7">
    <location>
        <begin position="266"/>
        <end position="287"/>
    </location>
</feature>
<comment type="similarity">
    <text evidence="2">Belongs to the bacterial sugar transferase family.</text>
</comment>
<evidence type="ECO:0000256" key="5">
    <source>
        <dbReference type="ARBA" id="ARBA00022989"/>
    </source>
</evidence>
<evidence type="ECO:0000256" key="3">
    <source>
        <dbReference type="ARBA" id="ARBA00022679"/>
    </source>
</evidence>
<dbReference type="InterPro" id="IPR017475">
    <property type="entry name" value="EPS_sugar_tfrase"/>
</dbReference>
<name>A0A1G2U5E6_9BACT</name>
<feature type="transmembrane region" description="Helical" evidence="7">
    <location>
        <begin position="109"/>
        <end position="128"/>
    </location>
</feature>
<evidence type="ECO:0000313" key="9">
    <source>
        <dbReference type="EMBL" id="OHB04725.1"/>
    </source>
</evidence>
<dbReference type="AlphaFoldDB" id="A0A1G2U5E6"/>
<dbReference type="GO" id="GO:0016020">
    <property type="term" value="C:membrane"/>
    <property type="evidence" value="ECO:0007669"/>
    <property type="project" value="UniProtKB-SubCell"/>
</dbReference>
<feature type="transmembrane region" description="Helical" evidence="7">
    <location>
        <begin position="85"/>
        <end position="103"/>
    </location>
</feature>
<evidence type="ECO:0000256" key="7">
    <source>
        <dbReference type="SAM" id="Phobius"/>
    </source>
</evidence>
<evidence type="ECO:0000313" key="10">
    <source>
        <dbReference type="Proteomes" id="UP000179283"/>
    </source>
</evidence>
<dbReference type="InterPro" id="IPR003362">
    <property type="entry name" value="Bact_transf"/>
</dbReference>
<evidence type="ECO:0000256" key="1">
    <source>
        <dbReference type="ARBA" id="ARBA00004141"/>
    </source>
</evidence>
<dbReference type="EMBL" id="MHWD01000006">
    <property type="protein sequence ID" value="OHB04725.1"/>
    <property type="molecule type" value="Genomic_DNA"/>
</dbReference>
<organism evidence="9 10">
    <name type="scientific">Candidatus Zambryskibacteria bacterium RIFCSPLOWO2_01_FULL_43_17</name>
    <dbReference type="NCBI Taxonomy" id="1802760"/>
    <lineage>
        <taxon>Bacteria</taxon>
        <taxon>Candidatus Zambryskiibacteriota</taxon>
    </lineage>
</organism>
<evidence type="ECO:0000256" key="4">
    <source>
        <dbReference type="ARBA" id="ARBA00022692"/>
    </source>
</evidence>
<feature type="transmembrane region" description="Helical" evidence="7">
    <location>
        <begin position="12"/>
        <end position="33"/>
    </location>
</feature>
<feature type="domain" description="Bacterial sugar transferase" evidence="8">
    <location>
        <begin position="261"/>
        <end position="443"/>
    </location>
</feature>
<feature type="transmembrane region" description="Helical" evidence="7">
    <location>
        <begin position="45"/>
        <end position="65"/>
    </location>
</feature>